<evidence type="ECO:0000313" key="2">
    <source>
        <dbReference type="Proteomes" id="UP000005237"/>
    </source>
</evidence>
<organism evidence="1 2">
    <name type="scientific">Caenorhabditis japonica</name>
    <dbReference type="NCBI Taxonomy" id="281687"/>
    <lineage>
        <taxon>Eukaryota</taxon>
        <taxon>Metazoa</taxon>
        <taxon>Ecdysozoa</taxon>
        <taxon>Nematoda</taxon>
        <taxon>Chromadorea</taxon>
        <taxon>Rhabditida</taxon>
        <taxon>Rhabditina</taxon>
        <taxon>Rhabditomorpha</taxon>
        <taxon>Rhabditoidea</taxon>
        <taxon>Rhabditidae</taxon>
        <taxon>Peloderinae</taxon>
        <taxon>Caenorhabditis</taxon>
    </lineage>
</organism>
<keyword evidence="2" id="KW-1185">Reference proteome</keyword>
<dbReference type="EnsemblMetazoa" id="CJA43016.1">
    <property type="protein sequence ID" value="CJA43016.1"/>
    <property type="gene ID" value="WBGene00218864"/>
</dbReference>
<sequence length="28" mass="3150">MQIVYVPKESSIRLVNKTIVVKEGETTS</sequence>
<reference evidence="2" key="1">
    <citation type="submission" date="2010-08" db="EMBL/GenBank/DDBJ databases">
        <authorList>
            <consortium name="Caenorhabditis japonica Sequencing Consortium"/>
            <person name="Wilson R.K."/>
        </authorList>
    </citation>
    <scope>NUCLEOTIDE SEQUENCE [LARGE SCALE GENOMIC DNA]</scope>
    <source>
        <strain evidence="2">DF5081</strain>
    </source>
</reference>
<dbReference type="Proteomes" id="UP000005237">
    <property type="component" value="Unassembled WGS sequence"/>
</dbReference>
<protein>
    <submittedName>
        <fullName evidence="1">Uncharacterized protein</fullName>
    </submittedName>
</protein>
<proteinExistence type="predicted"/>
<dbReference type="AlphaFoldDB" id="A0A8R1J1Y6"/>
<accession>A0A8R1J1Y6</accession>
<reference evidence="1" key="2">
    <citation type="submission" date="2022-06" db="UniProtKB">
        <authorList>
            <consortium name="EnsemblMetazoa"/>
        </authorList>
    </citation>
    <scope>IDENTIFICATION</scope>
    <source>
        <strain evidence="1">DF5081</strain>
    </source>
</reference>
<name>A0A8R1J1Y6_CAEJA</name>
<evidence type="ECO:0000313" key="1">
    <source>
        <dbReference type="EnsemblMetazoa" id="CJA43016.1"/>
    </source>
</evidence>